<comment type="subcellular location">
    <subcellularLocation>
        <location evidence="1">Cell outer membrane</location>
    </subcellularLocation>
</comment>
<comment type="subunit">
    <text evidence="1">Component of the lipopolysaccharide transport and assembly complex.</text>
</comment>
<dbReference type="InterPro" id="IPR050218">
    <property type="entry name" value="LptD"/>
</dbReference>
<evidence type="ECO:0000313" key="5">
    <source>
        <dbReference type="Proteomes" id="UP000198281"/>
    </source>
</evidence>
<dbReference type="Pfam" id="PF04453">
    <property type="entry name" value="LptD"/>
    <property type="match status" value="1"/>
</dbReference>
<dbReference type="PANTHER" id="PTHR30189">
    <property type="entry name" value="LPS-ASSEMBLY PROTEIN"/>
    <property type="match status" value="1"/>
</dbReference>
<dbReference type="InterPro" id="IPR007543">
    <property type="entry name" value="LptD_C"/>
</dbReference>
<dbReference type="PANTHER" id="PTHR30189:SF1">
    <property type="entry name" value="LPS-ASSEMBLY PROTEIN LPTD"/>
    <property type="match status" value="1"/>
</dbReference>
<evidence type="ECO:0000313" key="4">
    <source>
        <dbReference type="EMBL" id="SNS29660.1"/>
    </source>
</evidence>
<dbReference type="EMBL" id="FZOS01000004">
    <property type="protein sequence ID" value="SNS29660.1"/>
    <property type="molecule type" value="Genomic_DNA"/>
</dbReference>
<keyword evidence="1" id="KW-0998">Cell outer membrane</keyword>
<dbReference type="HAMAP" id="MF_01411">
    <property type="entry name" value="LPS_assembly_LptD"/>
    <property type="match status" value="1"/>
</dbReference>
<dbReference type="InterPro" id="IPR020889">
    <property type="entry name" value="LipoPS_assembly_LptD"/>
</dbReference>
<gene>
    <name evidence="1" type="primary">lptD</name>
    <name evidence="4" type="ORF">SAMN06295912_10420</name>
</gene>
<evidence type="ECO:0000259" key="3">
    <source>
        <dbReference type="Pfam" id="PF04453"/>
    </source>
</evidence>
<proteinExistence type="inferred from homology"/>
<feature type="domain" description="LptD C-terminal" evidence="3">
    <location>
        <begin position="335"/>
        <end position="702"/>
    </location>
</feature>
<dbReference type="AlphaFoldDB" id="A0A239DBH4"/>
<dbReference type="Proteomes" id="UP000198281">
    <property type="component" value="Unassembled WGS sequence"/>
</dbReference>
<dbReference type="OrthoDB" id="9760225at2"/>
<keyword evidence="1" id="KW-0472">Membrane</keyword>
<accession>A0A239DBH4</accession>
<name>A0A239DBH4_9SPHN</name>
<dbReference type="GO" id="GO:0043165">
    <property type="term" value="P:Gram-negative-bacterium-type cell outer membrane assembly"/>
    <property type="evidence" value="ECO:0007669"/>
    <property type="project" value="UniProtKB-UniRule"/>
</dbReference>
<sequence length="775" mass="85940" precursor="true">MRALQRTGGGAIGGVCRSSRPCLWGIVIQFKPICLTALPLALALAQPAFAQDLQDRPQGPPPAGGAPVPDNDEEITFSATSLEYDQDAEIVTATGDVRMLRAGNRLRADKVVWNRKTGEVTAEGDVAVVNPAGDTAYGENVRLTDTLKDGVIENMLLVLDDGGRLAADRATRVNGVSTLEHAAYTPCNVTDSSNCPKTPSWQITAVRVVHDPVRRRISYNNARLNLFGLPLLWLPGLSHPDGSEGGGSGLLMPDVQYSRTNGFELALPYYIQLAPNRDLTLTPHVYSKVLPAMEAEYRELTSLGAYKVGGFLTYGTRQPATLLPGTTPAESSRDIRGYFEANGRFQFTPEWSLSASTRVTTDKTFLRRYDISRDDRLRSTFNVERIDADSYLSIAGWAVQGLRTEDRGGMQPIALPAIDYRLRLDDPLLGGKVQLQANSLGIIRTDGQDTQRAFTAARWDLRRYTSFGQELALTAYARGDVYHTDEVLATLTPTYRGDEGWTARGIAALAADMRWPFVGEFMGGTQRITPRLQLVATPRTKNLSVPNEDARAVDLEDSNLFALNRFAGYDRWEDSSRATYGLEWAVDLPRFSLSSIIGQSYRLDSRPSILPEGTGLSGRYSDIVGRTTIKYGSFVQFTHRFRLDKDNLAIRRNEIDATVGSSKTYVTAAYLRLNRDVDRTIEDLRDREELRLGARVQFANYWSVFGSTVIDLTGNQEDPLALADGYQPVRHRLGFLYDDECIELGVTWRRDYDDTGDAKRGNTFLLRVALKNLGR</sequence>
<protein>
    <recommendedName>
        <fullName evidence="1">LPS-assembly protein LptD</fullName>
    </recommendedName>
</protein>
<evidence type="ECO:0000256" key="2">
    <source>
        <dbReference type="SAM" id="MobiDB-lite"/>
    </source>
</evidence>
<comment type="similarity">
    <text evidence="1">Belongs to the LptD family.</text>
</comment>
<evidence type="ECO:0000256" key="1">
    <source>
        <dbReference type="HAMAP-Rule" id="MF_01411"/>
    </source>
</evidence>
<organism evidence="4 5">
    <name type="scientific">Edaphosphingomonas laterariae</name>
    <dbReference type="NCBI Taxonomy" id="861865"/>
    <lineage>
        <taxon>Bacteria</taxon>
        <taxon>Pseudomonadati</taxon>
        <taxon>Pseudomonadota</taxon>
        <taxon>Alphaproteobacteria</taxon>
        <taxon>Sphingomonadales</taxon>
        <taxon>Rhizorhabdaceae</taxon>
        <taxon>Edaphosphingomonas</taxon>
    </lineage>
</organism>
<dbReference type="GO" id="GO:0015920">
    <property type="term" value="P:lipopolysaccharide transport"/>
    <property type="evidence" value="ECO:0007669"/>
    <property type="project" value="InterPro"/>
</dbReference>
<feature type="region of interest" description="Disordered" evidence="2">
    <location>
        <begin position="52"/>
        <end position="72"/>
    </location>
</feature>
<keyword evidence="1" id="KW-0732">Signal</keyword>
<reference evidence="5" key="1">
    <citation type="submission" date="2017-06" db="EMBL/GenBank/DDBJ databases">
        <authorList>
            <person name="Varghese N."/>
            <person name="Submissions S."/>
        </authorList>
    </citation>
    <scope>NUCLEOTIDE SEQUENCE [LARGE SCALE GENOMIC DNA]</scope>
    <source>
        <strain evidence="5">LNB2</strain>
    </source>
</reference>
<feature type="chain" id="PRO_5013417013" description="LPS-assembly protein LptD" evidence="1">
    <location>
        <begin position="51"/>
        <end position="775"/>
    </location>
</feature>
<comment type="function">
    <text evidence="1">Involved in the assembly of lipopolysaccharide (LPS) at the surface of the outer membrane.</text>
</comment>
<feature type="signal peptide" evidence="1">
    <location>
        <begin position="1"/>
        <end position="50"/>
    </location>
</feature>
<dbReference type="Gene3D" id="2.60.450.10">
    <property type="entry name" value="Lipopolysaccharide (LPS) transport protein A like domain"/>
    <property type="match status" value="1"/>
</dbReference>
<comment type="caution">
    <text evidence="1">Lacks conserved residue(s) required for the propagation of feature annotation.</text>
</comment>
<keyword evidence="5" id="KW-1185">Reference proteome</keyword>
<dbReference type="GO" id="GO:1990351">
    <property type="term" value="C:transporter complex"/>
    <property type="evidence" value="ECO:0007669"/>
    <property type="project" value="TreeGrafter"/>
</dbReference>
<dbReference type="GO" id="GO:0009279">
    <property type="term" value="C:cell outer membrane"/>
    <property type="evidence" value="ECO:0007669"/>
    <property type="project" value="UniProtKB-SubCell"/>
</dbReference>